<dbReference type="Proteomes" id="UP000030666">
    <property type="component" value="Unassembled WGS sequence"/>
</dbReference>
<dbReference type="AlphaFoldDB" id="W7G389"/>
<reference evidence="2" key="1">
    <citation type="submission" date="2013-02" db="EMBL/GenBank/DDBJ databases">
        <title>The Genome Sequence of Plasmodium falciparum Santa Lucia.</title>
        <authorList>
            <consortium name="The Broad Institute Genome Sequencing Platform"/>
            <consortium name="The Broad Institute Genome Sequencing Center for Infectious Disease"/>
            <person name="Neafsey D."/>
            <person name="Cheeseman I."/>
            <person name="Volkman S."/>
            <person name="Adams J."/>
            <person name="Walker B."/>
            <person name="Young S.K."/>
            <person name="Zeng Q."/>
            <person name="Gargeya S."/>
            <person name="Fitzgerald M."/>
            <person name="Haas B."/>
            <person name="Abouelleil A."/>
            <person name="Alvarado L."/>
            <person name="Arachchi H.M."/>
            <person name="Berlin A.M."/>
            <person name="Chapman S.B."/>
            <person name="Dewar J."/>
            <person name="Goldberg J."/>
            <person name="Griggs A."/>
            <person name="Gujja S."/>
            <person name="Hansen M."/>
            <person name="Howarth C."/>
            <person name="Imamovic A."/>
            <person name="Larimer J."/>
            <person name="McCowan C."/>
            <person name="Murphy C."/>
            <person name="Neiman D."/>
            <person name="Pearson M."/>
            <person name="Priest M."/>
            <person name="Roberts A."/>
            <person name="Saif S."/>
            <person name="Shea T."/>
            <person name="Sisk P."/>
            <person name="Sykes S."/>
            <person name="Wortman J."/>
            <person name="Nusbaum C."/>
            <person name="Birren B."/>
        </authorList>
    </citation>
    <scope>NUCLEOTIDE SEQUENCE [LARGE SCALE GENOMIC DNA]</scope>
    <source>
        <strain evidence="2">Santa Lucia</strain>
    </source>
</reference>
<protein>
    <submittedName>
        <fullName evidence="2">Uncharacterized protein</fullName>
    </submittedName>
</protein>
<proteinExistence type="predicted"/>
<evidence type="ECO:0000313" key="2">
    <source>
        <dbReference type="EMBL" id="EUT90781.1"/>
    </source>
</evidence>
<feature type="compositionally biased region" description="Low complexity" evidence="1">
    <location>
        <begin position="204"/>
        <end position="215"/>
    </location>
</feature>
<name>W7G389_PLAFA</name>
<dbReference type="PANTHER" id="PTHR37156:SF2">
    <property type="match status" value="1"/>
</dbReference>
<accession>W7G389</accession>
<sequence>MCTPSFGNEYGELNYEDNNKFNEVHNNMESTIQTEDNILYNIRTKSLKRGRDNSDENVQSDTAFVNVVSTKTDLESGTYDNIMDENKMNHIDNKFYSFEKEQPETYENNSDSKNLNYIDVMDFNIYKEGHKQTCNLPKVSVCTEPVDGQHEKKASTIEIENVIICTNEDEINTTQDIPSMEDERDICASTEVQINDSKEEQVEQVEQVEQIEQNK</sequence>
<dbReference type="EMBL" id="KE123480">
    <property type="protein sequence ID" value="EUT90781.1"/>
    <property type="molecule type" value="Genomic_DNA"/>
</dbReference>
<feature type="region of interest" description="Disordered" evidence="1">
    <location>
        <begin position="193"/>
        <end position="215"/>
    </location>
</feature>
<gene>
    <name evidence="2" type="ORF">PFAG_01138</name>
</gene>
<organism evidence="2">
    <name type="scientific">Plasmodium falciparum Santa Lucia</name>
    <dbReference type="NCBI Taxonomy" id="478859"/>
    <lineage>
        <taxon>Eukaryota</taxon>
        <taxon>Sar</taxon>
        <taxon>Alveolata</taxon>
        <taxon>Apicomplexa</taxon>
        <taxon>Aconoidasida</taxon>
        <taxon>Haemosporida</taxon>
        <taxon>Plasmodiidae</taxon>
        <taxon>Plasmodium</taxon>
        <taxon>Plasmodium (Laverania)</taxon>
    </lineage>
</organism>
<dbReference type="PANTHER" id="PTHR37156">
    <property type="match status" value="1"/>
</dbReference>
<evidence type="ECO:0000256" key="1">
    <source>
        <dbReference type="SAM" id="MobiDB-lite"/>
    </source>
</evidence>